<proteinExistence type="predicted"/>
<dbReference type="EMBL" id="HBGA01087492">
    <property type="protein sequence ID" value="CAD9021606.1"/>
    <property type="molecule type" value="Transcribed_RNA"/>
</dbReference>
<sequence>MLTRQPSAAALSLGDGWATRSLGGEGDQDFDVSDGSLWKYVAANFTVQERKKMRITFHGVTSSVKEQFFEYLCNNWRGFTMHHADKVVHCVRQGVPDRCRGVIWQHMVDSKGRQLRFPGLYAKLKHFPSGNEKQIRRDLHRTFPGDPLFQERDGPGQQGLFNVLNAHASFDTRTGYMQGMAFVVGFLLRYVDEESAFWMFVSLMQDNLYNLRLLYGPGVGGFLMMMYQVDCLVEQYLPAIAQHLASSDPPFTANVYAPPFIPSLFIGRMPRESGARILDIFLSEGDSIIPRLFLGLLKFNEEQILSNGPEQILTTLNTSCETIDMQQLLHLAFTFPVTHVMLENLEREYWEKLQAEKAAERVAAAEAERQAQAEAECEGQRSSSFSTTSPTSVPTSVVRMSPTSRGSPLTFSPSSPSSRGSPRS</sequence>
<organism evidence="3">
    <name type="scientific">Eutreptiella gymnastica</name>
    <dbReference type="NCBI Taxonomy" id="73025"/>
    <lineage>
        <taxon>Eukaryota</taxon>
        <taxon>Discoba</taxon>
        <taxon>Euglenozoa</taxon>
        <taxon>Euglenida</taxon>
        <taxon>Spirocuta</taxon>
        <taxon>Euglenophyceae</taxon>
        <taxon>Eutreptiales</taxon>
        <taxon>Eutreptiaceae</taxon>
        <taxon>Eutreptiella</taxon>
    </lineage>
</organism>
<feature type="compositionally biased region" description="Low complexity" evidence="1">
    <location>
        <begin position="372"/>
        <end position="404"/>
    </location>
</feature>
<reference evidence="3" key="1">
    <citation type="submission" date="2021-01" db="EMBL/GenBank/DDBJ databases">
        <authorList>
            <person name="Corre E."/>
            <person name="Pelletier E."/>
            <person name="Niang G."/>
            <person name="Scheremetjew M."/>
            <person name="Finn R."/>
            <person name="Kale V."/>
            <person name="Holt S."/>
            <person name="Cochrane G."/>
            <person name="Meng A."/>
            <person name="Brown T."/>
            <person name="Cohen L."/>
        </authorList>
    </citation>
    <scope>NUCLEOTIDE SEQUENCE</scope>
    <source>
        <strain evidence="3">NIES-381</strain>
    </source>
</reference>
<protein>
    <recommendedName>
        <fullName evidence="2">Rab-GAP TBC domain-containing protein</fullName>
    </recommendedName>
</protein>
<dbReference type="InterPro" id="IPR000195">
    <property type="entry name" value="Rab-GAP-TBC_dom"/>
</dbReference>
<dbReference type="SMART" id="SM00164">
    <property type="entry name" value="TBC"/>
    <property type="match status" value="1"/>
</dbReference>
<evidence type="ECO:0000313" key="3">
    <source>
        <dbReference type="EMBL" id="CAD9021606.1"/>
    </source>
</evidence>
<dbReference type="GO" id="GO:0005096">
    <property type="term" value="F:GTPase activator activity"/>
    <property type="evidence" value="ECO:0007669"/>
    <property type="project" value="TreeGrafter"/>
</dbReference>
<dbReference type="PANTHER" id="PTHR47219">
    <property type="entry name" value="RAB GTPASE-ACTIVATING PROTEIN 1-LIKE"/>
    <property type="match status" value="1"/>
</dbReference>
<accession>A0A7S1ISC6</accession>
<dbReference type="AlphaFoldDB" id="A0A7S1ISC6"/>
<feature type="region of interest" description="Disordered" evidence="1">
    <location>
        <begin position="365"/>
        <end position="424"/>
    </location>
</feature>
<dbReference type="Gene3D" id="1.10.10.750">
    <property type="entry name" value="Ypt/Rab-GAP domain of gyp1p, domain 1"/>
    <property type="match status" value="1"/>
</dbReference>
<dbReference type="PANTHER" id="PTHR47219:SF9">
    <property type="entry name" value="GTPASE ACTIVATING PROTEIN AND CENTROSOME-ASSOCIATED, ISOFORM B"/>
    <property type="match status" value="1"/>
</dbReference>
<name>A0A7S1ISC6_9EUGL</name>
<gene>
    <name evidence="3" type="ORF">EGYM00392_LOCUS32726</name>
</gene>
<dbReference type="Gene3D" id="1.10.8.270">
    <property type="entry name" value="putative rabgap domain of human tbc1 domain family member 14 like domains"/>
    <property type="match status" value="1"/>
</dbReference>
<dbReference type="Gene3D" id="1.10.472.80">
    <property type="entry name" value="Ypt/Rab-GAP domain of gyp1p, domain 3"/>
    <property type="match status" value="1"/>
</dbReference>
<dbReference type="PROSITE" id="PS50086">
    <property type="entry name" value="TBC_RABGAP"/>
    <property type="match status" value="1"/>
</dbReference>
<dbReference type="GO" id="GO:0031267">
    <property type="term" value="F:small GTPase binding"/>
    <property type="evidence" value="ECO:0007669"/>
    <property type="project" value="TreeGrafter"/>
</dbReference>
<feature type="compositionally biased region" description="Low complexity" evidence="1">
    <location>
        <begin position="412"/>
        <end position="424"/>
    </location>
</feature>
<dbReference type="InterPro" id="IPR035969">
    <property type="entry name" value="Rab-GAP_TBC_sf"/>
</dbReference>
<dbReference type="Pfam" id="PF00566">
    <property type="entry name" value="RabGAP-TBC"/>
    <property type="match status" value="1"/>
</dbReference>
<evidence type="ECO:0000256" key="1">
    <source>
        <dbReference type="SAM" id="MobiDB-lite"/>
    </source>
</evidence>
<dbReference type="InterPro" id="IPR050302">
    <property type="entry name" value="Rab_GAP_TBC_domain"/>
</dbReference>
<dbReference type="SUPFAM" id="SSF47923">
    <property type="entry name" value="Ypt/Rab-GAP domain of gyp1p"/>
    <property type="match status" value="2"/>
</dbReference>
<dbReference type="FunFam" id="1.10.8.270:FF:000016">
    <property type="entry name" value="TBC1 domain family member 2A"/>
    <property type="match status" value="1"/>
</dbReference>
<evidence type="ECO:0000259" key="2">
    <source>
        <dbReference type="PROSITE" id="PS50086"/>
    </source>
</evidence>
<feature type="domain" description="Rab-GAP TBC" evidence="2">
    <location>
        <begin position="94"/>
        <end position="285"/>
    </location>
</feature>